<dbReference type="Gene3D" id="1.10.1040.10">
    <property type="entry name" value="N-(1-d-carboxylethyl)-l-norvaline Dehydrogenase, domain 2"/>
    <property type="match status" value="1"/>
</dbReference>
<dbReference type="InterPro" id="IPR036291">
    <property type="entry name" value="NAD(P)-bd_dom_sf"/>
</dbReference>
<dbReference type="SUPFAM" id="SSF51735">
    <property type="entry name" value="NAD(P)-binding Rossmann-fold domains"/>
    <property type="match status" value="1"/>
</dbReference>
<protein>
    <submittedName>
        <fullName evidence="7">NAD(P)-dependent oxidoreductase</fullName>
        <ecNumber evidence="7">1.1.-.-</ecNumber>
    </submittedName>
</protein>
<dbReference type="InterPro" id="IPR013328">
    <property type="entry name" value="6PGD_dom2"/>
</dbReference>
<dbReference type="PANTHER" id="PTHR43580">
    <property type="entry name" value="OXIDOREDUCTASE GLYR1-RELATED"/>
    <property type="match status" value="1"/>
</dbReference>
<dbReference type="Pfam" id="PF03446">
    <property type="entry name" value="NAD_binding_2"/>
    <property type="match status" value="1"/>
</dbReference>
<keyword evidence="3" id="KW-0520">NAD</keyword>
<evidence type="ECO:0000256" key="1">
    <source>
        <dbReference type="ARBA" id="ARBA00009080"/>
    </source>
</evidence>
<organism evidence="7">
    <name type="scientific">Streptomyces sp. R08</name>
    <dbReference type="NCBI Taxonomy" id="3238624"/>
    <lineage>
        <taxon>Bacteria</taxon>
        <taxon>Bacillati</taxon>
        <taxon>Actinomycetota</taxon>
        <taxon>Actinomycetes</taxon>
        <taxon>Kitasatosporales</taxon>
        <taxon>Streptomycetaceae</taxon>
        <taxon>Streptomyces</taxon>
    </lineage>
</organism>
<dbReference type="PIRSF" id="PIRSF000103">
    <property type="entry name" value="HIBADH"/>
    <property type="match status" value="1"/>
</dbReference>
<feature type="active site" evidence="4">
    <location>
        <position position="178"/>
    </location>
</feature>
<keyword evidence="2 7" id="KW-0560">Oxidoreductase</keyword>
<dbReference type="InterPro" id="IPR008927">
    <property type="entry name" value="6-PGluconate_DH-like_C_sf"/>
</dbReference>
<evidence type="ECO:0000256" key="2">
    <source>
        <dbReference type="ARBA" id="ARBA00023002"/>
    </source>
</evidence>
<accession>A0AB39MMD1</accession>
<comment type="similarity">
    <text evidence="1">Belongs to the HIBADH-related family.</text>
</comment>
<dbReference type="InterPro" id="IPR051265">
    <property type="entry name" value="HIBADH-related_NP60_sf"/>
</dbReference>
<dbReference type="GO" id="GO:0050661">
    <property type="term" value="F:NADP binding"/>
    <property type="evidence" value="ECO:0007669"/>
    <property type="project" value="InterPro"/>
</dbReference>
<name>A0AB39MMD1_9ACTN</name>
<evidence type="ECO:0000313" key="7">
    <source>
        <dbReference type="EMBL" id="XDQ06935.1"/>
    </source>
</evidence>
<dbReference type="InterPro" id="IPR015815">
    <property type="entry name" value="HIBADH-related"/>
</dbReference>
<dbReference type="GO" id="GO:0016491">
    <property type="term" value="F:oxidoreductase activity"/>
    <property type="evidence" value="ECO:0007669"/>
    <property type="project" value="UniProtKB-KW"/>
</dbReference>
<dbReference type="AlphaFoldDB" id="A0AB39MMD1"/>
<evidence type="ECO:0000259" key="5">
    <source>
        <dbReference type="Pfam" id="PF03446"/>
    </source>
</evidence>
<evidence type="ECO:0000259" key="6">
    <source>
        <dbReference type="Pfam" id="PF14833"/>
    </source>
</evidence>
<dbReference type="PANTHER" id="PTHR43580:SF2">
    <property type="entry name" value="CYTOKINE-LIKE NUCLEAR FACTOR N-PAC"/>
    <property type="match status" value="1"/>
</dbReference>
<dbReference type="Gene3D" id="3.40.50.720">
    <property type="entry name" value="NAD(P)-binding Rossmann-like Domain"/>
    <property type="match status" value="1"/>
</dbReference>
<dbReference type="EMBL" id="CP163431">
    <property type="protein sequence ID" value="XDQ06935.1"/>
    <property type="molecule type" value="Genomic_DNA"/>
</dbReference>
<dbReference type="SUPFAM" id="SSF48179">
    <property type="entry name" value="6-phosphogluconate dehydrogenase C-terminal domain-like"/>
    <property type="match status" value="1"/>
</dbReference>
<dbReference type="InterPro" id="IPR006115">
    <property type="entry name" value="6PGDH_NADP-bd"/>
</dbReference>
<dbReference type="InterPro" id="IPR029154">
    <property type="entry name" value="HIBADH-like_NADP-bd"/>
</dbReference>
<evidence type="ECO:0000256" key="3">
    <source>
        <dbReference type="ARBA" id="ARBA00023027"/>
    </source>
</evidence>
<feature type="domain" description="3-hydroxyisobutyrate dehydrogenase-like NAD-binding" evidence="6">
    <location>
        <begin position="172"/>
        <end position="290"/>
    </location>
</feature>
<dbReference type="GO" id="GO:0051287">
    <property type="term" value="F:NAD binding"/>
    <property type="evidence" value="ECO:0007669"/>
    <property type="project" value="InterPro"/>
</dbReference>
<dbReference type="EC" id="1.1.-.-" evidence="7"/>
<feature type="domain" description="6-phosphogluconate dehydrogenase NADP-binding" evidence="5">
    <location>
        <begin position="11"/>
        <end position="167"/>
    </location>
</feature>
<evidence type="ECO:0000256" key="4">
    <source>
        <dbReference type="PIRSR" id="PIRSR000103-1"/>
    </source>
</evidence>
<proteinExistence type="inferred from homology"/>
<dbReference type="Pfam" id="PF14833">
    <property type="entry name" value="NAD_binding_11"/>
    <property type="match status" value="1"/>
</dbReference>
<gene>
    <name evidence="7" type="ORF">AB5J58_45140</name>
</gene>
<dbReference type="RefSeq" id="WP_329551005.1">
    <property type="nucleotide sequence ID" value="NZ_CP163431.1"/>
</dbReference>
<reference evidence="7" key="1">
    <citation type="submission" date="2024-07" db="EMBL/GenBank/DDBJ databases">
        <authorList>
            <person name="Yu S.T."/>
        </authorList>
    </citation>
    <scope>NUCLEOTIDE SEQUENCE</scope>
    <source>
        <strain evidence="7">R08</strain>
    </source>
</reference>
<sequence length="292" mass="30343">MTVQAKTAQAKIAVLGVGVMGAPMARNLLRAGFDVHVWNRTRERAEALVAQGARVASSPAEAASDADLLITMLTDGPAVESAMTGSAGALATLPSQAVWVQMGTVGTSATQHLAELAGQRVAFVDAPVSGSSEPAERGELLILASGNRALRPCVQPLFDAIGHQTLWLDRVGDGSRLKLVLNNWLAVLAEGMAETMSLTTALGLNPDQVLATLSESPLGSAYAVTKGHAMVQHDFTPGFPLRHAAKDITLALSAADHHEIELPLTEAVLKRWDDAIAGGHGDEDVAAAITAS</sequence>